<dbReference type="Proteomes" id="UP000244722">
    <property type="component" value="Unassembled WGS sequence"/>
</dbReference>
<sequence length="160" mass="17916">MRIFSIYNLRRGYFQTGGGINSLTPRLIPAFLQSREMVKWSCKEGQVALSRLHRSKYTLRLSSFFPPPQEKNLARIRKASERNLPPQRSSDRTGCTIPHSPKTVQHGTVCERVKPQVTRSGPSEFRPCLSLCLSLSLHSPSSASLNGHHPAGPPLGQERK</sequence>
<organism evidence="2 3">
    <name type="scientific">Tuber borchii</name>
    <name type="common">White truffle</name>
    <dbReference type="NCBI Taxonomy" id="42251"/>
    <lineage>
        <taxon>Eukaryota</taxon>
        <taxon>Fungi</taxon>
        <taxon>Dikarya</taxon>
        <taxon>Ascomycota</taxon>
        <taxon>Pezizomycotina</taxon>
        <taxon>Pezizomycetes</taxon>
        <taxon>Pezizales</taxon>
        <taxon>Tuberaceae</taxon>
        <taxon>Tuber</taxon>
    </lineage>
</organism>
<dbReference type="AlphaFoldDB" id="A0A2T6ZNL5"/>
<evidence type="ECO:0000313" key="3">
    <source>
        <dbReference type="Proteomes" id="UP000244722"/>
    </source>
</evidence>
<comment type="caution">
    <text evidence="2">The sequence shown here is derived from an EMBL/GenBank/DDBJ whole genome shotgun (WGS) entry which is preliminary data.</text>
</comment>
<feature type="region of interest" description="Disordered" evidence="1">
    <location>
        <begin position="78"/>
        <end position="100"/>
    </location>
</feature>
<keyword evidence="3" id="KW-1185">Reference proteome</keyword>
<proteinExistence type="predicted"/>
<evidence type="ECO:0000313" key="2">
    <source>
        <dbReference type="EMBL" id="PUU77024.1"/>
    </source>
</evidence>
<reference evidence="2 3" key="1">
    <citation type="submission" date="2017-04" db="EMBL/GenBank/DDBJ databases">
        <title>Draft genome sequence of Tuber borchii Vittad., a whitish edible truffle.</title>
        <authorList>
            <consortium name="DOE Joint Genome Institute"/>
            <person name="Murat C."/>
            <person name="Kuo A."/>
            <person name="Barry K.W."/>
            <person name="Clum A."/>
            <person name="Dockter R.B."/>
            <person name="Fauchery L."/>
            <person name="Iotti M."/>
            <person name="Kohler A."/>
            <person name="Labutti K."/>
            <person name="Lindquist E.A."/>
            <person name="Lipzen A."/>
            <person name="Ohm R.A."/>
            <person name="Wang M."/>
            <person name="Grigoriev I.V."/>
            <person name="Zambonelli A."/>
            <person name="Martin F.M."/>
        </authorList>
    </citation>
    <scope>NUCLEOTIDE SEQUENCE [LARGE SCALE GENOMIC DNA]</scope>
    <source>
        <strain evidence="2 3">Tbo3840</strain>
    </source>
</reference>
<accession>A0A2T6ZNL5</accession>
<feature type="region of interest" description="Disordered" evidence="1">
    <location>
        <begin position="141"/>
        <end position="160"/>
    </location>
</feature>
<dbReference type="EMBL" id="NESQ01000167">
    <property type="protein sequence ID" value="PUU77024.1"/>
    <property type="molecule type" value="Genomic_DNA"/>
</dbReference>
<protein>
    <submittedName>
        <fullName evidence="2">Uncharacterized protein</fullName>
    </submittedName>
</protein>
<name>A0A2T6ZNL5_TUBBO</name>
<gene>
    <name evidence="2" type="ORF">B9Z19DRAFT_204555</name>
</gene>
<evidence type="ECO:0000256" key="1">
    <source>
        <dbReference type="SAM" id="MobiDB-lite"/>
    </source>
</evidence>